<dbReference type="PROSITE" id="PS51746">
    <property type="entry name" value="PPM_2"/>
    <property type="match status" value="1"/>
</dbReference>
<dbReference type="SMART" id="SM00332">
    <property type="entry name" value="PP2Cc"/>
    <property type="match status" value="1"/>
</dbReference>
<dbReference type="PANTHER" id="PTHR47992">
    <property type="entry name" value="PROTEIN PHOSPHATASE"/>
    <property type="match status" value="1"/>
</dbReference>
<dbReference type="Gene3D" id="3.60.40.10">
    <property type="entry name" value="PPM-type phosphatase domain"/>
    <property type="match status" value="1"/>
</dbReference>
<accession>T2MJD5</accession>
<keyword evidence="3 4" id="KW-0904">Protein phosphatase</keyword>
<dbReference type="GO" id="GO:0046872">
    <property type="term" value="F:metal ion binding"/>
    <property type="evidence" value="ECO:0007669"/>
    <property type="project" value="UniProtKB-KW"/>
</dbReference>
<dbReference type="Pfam" id="PF00481">
    <property type="entry name" value="PP2C"/>
    <property type="match status" value="1"/>
</dbReference>
<dbReference type="SUPFAM" id="SSF81606">
    <property type="entry name" value="PP2C-like"/>
    <property type="match status" value="1"/>
</dbReference>
<evidence type="ECO:0000256" key="3">
    <source>
        <dbReference type="ARBA" id="ARBA00022912"/>
    </source>
</evidence>
<keyword evidence="1" id="KW-0479">Metal-binding</keyword>
<dbReference type="InterPro" id="IPR036457">
    <property type="entry name" value="PPM-type-like_dom_sf"/>
</dbReference>
<gene>
    <name evidence="6" type="primary">PPM1D</name>
</gene>
<evidence type="ECO:0000256" key="1">
    <source>
        <dbReference type="ARBA" id="ARBA00022723"/>
    </source>
</evidence>
<feature type="domain" description="PPM-type phosphatase" evidence="5">
    <location>
        <begin position="45"/>
        <end position="348"/>
    </location>
</feature>
<dbReference type="CDD" id="cd00143">
    <property type="entry name" value="PP2Cc"/>
    <property type="match status" value="1"/>
</dbReference>
<dbReference type="PROSITE" id="PS01032">
    <property type="entry name" value="PPM_1"/>
    <property type="match status" value="1"/>
</dbReference>
<comment type="similarity">
    <text evidence="4">Belongs to the PP2C family.</text>
</comment>
<evidence type="ECO:0000256" key="4">
    <source>
        <dbReference type="RuleBase" id="RU003465"/>
    </source>
</evidence>
<name>T2MJD5_HYDVU</name>
<dbReference type="InterPro" id="IPR015655">
    <property type="entry name" value="PP2C"/>
</dbReference>
<dbReference type="OrthoDB" id="10025511at2759"/>
<evidence type="ECO:0000256" key="2">
    <source>
        <dbReference type="ARBA" id="ARBA00022801"/>
    </source>
</evidence>
<sequence length="475" mass="54244">KKLRIRLNYVQNKFFTITQSESYINFELKNIRVKMPFNSSINCLRISSDKHRGMRNYMEDELRVKIAENNGKKTYFLGVFDGHGGGEASVYARSYLFNKIIEQPGFHDDDPCKVKDAIRDGFIKTHWEMYRIADTWPKGRDGSNSTSGTTATVAIIKDNKLYIAHVGDSGAAIAYKSGDDFLSKELTVDHKPENLKERSRIENLGGKVSTSGVPRVVWKRPLKNPHYISSENSVTQHEYIPFLAVARALGDFWSFDSERNEFIVSPEPDINCIDIVPDIHKFLILASDGLWGVMNAKQAVDIVTNYERNADEMPLERNCATVLCNQSLELWKKRRCRADNISAVVLFFDEEFGSCDPLYYDSENSTLSLEDEEDTPPLLDTLPPVLVRNLDFQEIPLSVHLPVKISSGLSQKRNYKHKRKHDEDHKGSKLKYVKIGVDDNIKTDVSPESLNELQLDEMFADDENKCQQHLLEIVL</sequence>
<dbReference type="GO" id="GO:0004722">
    <property type="term" value="F:protein serine/threonine phosphatase activity"/>
    <property type="evidence" value="ECO:0007669"/>
    <property type="project" value="InterPro"/>
</dbReference>
<evidence type="ECO:0000313" key="6">
    <source>
        <dbReference type="EMBL" id="CDG72037.1"/>
    </source>
</evidence>
<keyword evidence="2 4" id="KW-0378">Hydrolase</keyword>
<feature type="non-terminal residue" evidence="6">
    <location>
        <position position="1"/>
    </location>
</feature>
<organism evidence="6">
    <name type="scientific">Hydra vulgaris</name>
    <name type="common">Hydra</name>
    <name type="synonym">Hydra attenuata</name>
    <dbReference type="NCBI Taxonomy" id="6087"/>
    <lineage>
        <taxon>Eukaryota</taxon>
        <taxon>Metazoa</taxon>
        <taxon>Cnidaria</taxon>
        <taxon>Hydrozoa</taxon>
        <taxon>Hydroidolina</taxon>
        <taxon>Anthoathecata</taxon>
        <taxon>Aplanulata</taxon>
        <taxon>Hydridae</taxon>
        <taxon>Hydra</taxon>
    </lineage>
</organism>
<feature type="non-terminal residue" evidence="6">
    <location>
        <position position="475"/>
    </location>
</feature>
<proteinExistence type="evidence at transcript level"/>
<dbReference type="InterPro" id="IPR001932">
    <property type="entry name" value="PPM-type_phosphatase-like_dom"/>
</dbReference>
<reference evidence="6" key="1">
    <citation type="journal article" date="2013" name="Genome Biol. Evol.">
        <title>Punctuated emergences of genetic and phenotypic innovations in eumetazoan, bilaterian, euteleostome, and hominidae ancestors.</title>
        <authorList>
            <person name="Wenger Y."/>
            <person name="Galliot B."/>
        </authorList>
    </citation>
    <scope>NUCLEOTIDE SEQUENCE</scope>
    <source>
        <tissue evidence="6">Whole animals</tissue>
    </source>
</reference>
<evidence type="ECO:0000259" key="5">
    <source>
        <dbReference type="PROSITE" id="PS51746"/>
    </source>
</evidence>
<dbReference type="EMBL" id="HAAD01005805">
    <property type="protein sequence ID" value="CDG72037.1"/>
    <property type="molecule type" value="mRNA"/>
</dbReference>
<dbReference type="AlphaFoldDB" id="T2MJD5"/>
<protein>
    <submittedName>
        <fullName evidence="6">Protein phosphatase 1D</fullName>
    </submittedName>
</protein>
<dbReference type="InterPro" id="IPR000222">
    <property type="entry name" value="PP2C_BS"/>
</dbReference>